<evidence type="ECO:0000313" key="7">
    <source>
        <dbReference type="Proteomes" id="UP000250140"/>
    </source>
</evidence>
<dbReference type="Pfam" id="PF00172">
    <property type="entry name" value="Zn_clus"/>
    <property type="match status" value="1"/>
</dbReference>
<dbReference type="GO" id="GO:0005634">
    <property type="term" value="C:nucleus"/>
    <property type="evidence" value="ECO:0007669"/>
    <property type="project" value="UniProtKB-SubCell"/>
</dbReference>
<dbReference type="PROSITE" id="PS00463">
    <property type="entry name" value="ZN2_CY6_FUNGAL_1"/>
    <property type="match status" value="1"/>
</dbReference>
<dbReference type="GO" id="GO:0003677">
    <property type="term" value="F:DNA binding"/>
    <property type="evidence" value="ECO:0007669"/>
    <property type="project" value="InterPro"/>
</dbReference>
<dbReference type="Pfam" id="PF04082">
    <property type="entry name" value="Fungal_trans"/>
    <property type="match status" value="1"/>
</dbReference>
<keyword evidence="3" id="KW-0539">Nucleus</keyword>
<reference evidence="6 7" key="1">
    <citation type="journal article" date="2016" name="Nat. Commun.">
        <title>Ectomycorrhizal ecology is imprinted in the genome of the dominant symbiotic fungus Cenococcum geophilum.</title>
        <authorList>
            <consortium name="DOE Joint Genome Institute"/>
            <person name="Peter M."/>
            <person name="Kohler A."/>
            <person name="Ohm R.A."/>
            <person name="Kuo A."/>
            <person name="Krutzmann J."/>
            <person name="Morin E."/>
            <person name="Arend M."/>
            <person name="Barry K.W."/>
            <person name="Binder M."/>
            <person name="Choi C."/>
            <person name="Clum A."/>
            <person name="Copeland A."/>
            <person name="Grisel N."/>
            <person name="Haridas S."/>
            <person name="Kipfer T."/>
            <person name="LaButti K."/>
            <person name="Lindquist E."/>
            <person name="Lipzen A."/>
            <person name="Maire R."/>
            <person name="Meier B."/>
            <person name="Mihaltcheva S."/>
            <person name="Molinier V."/>
            <person name="Murat C."/>
            <person name="Poggeler S."/>
            <person name="Quandt C.A."/>
            <person name="Sperisen C."/>
            <person name="Tritt A."/>
            <person name="Tisserant E."/>
            <person name="Crous P.W."/>
            <person name="Henrissat B."/>
            <person name="Nehls U."/>
            <person name="Egli S."/>
            <person name="Spatafora J.W."/>
            <person name="Grigoriev I.V."/>
            <person name="Martin F.M."/>
        </authorList>
    </citation>
    <scope>NUCLEOTIDE SEQUENCE [LARGE SCALE GENOMIC DNA]</scope>
    <source>
        <strain evidence="6 7">CBS 207.34</strain>
    </source>
</reference>
<accession>A0A8E2ES04</accession>
<feature type="compositionally biased region" description="Polar residues" evidence="4">
    <location>
        <begin position="74"/>
        <end position="96"/>
    </location>
</feature>
<dbReference type="Proteomes" id="UP000250140">
    <property type="component" value="Unassembled WGS sequence"/>
</dbReference>
<evidence type="ECO:0000259" key="5">
    <source>
        <dbReference type="PROSITE" id="PS50048"/>
    </source>
</evidence>
<dbReference type="PANTHER" id="PTHR31001">
    <property type="entry name" value="UNCHARACTERIZED TRANSCRIPTIONAL REGULATORY PROTEIN"/>
    <property type="match status" value="1"/>
</dbReference>
<dbReference type="SUPFAM" id="SSF57701">
    <property type="entry name" value="Zn2/Cys6 DNA-binding domain"/>
    <property type="match status" value="1"/>
</dbReference>
<feature type="domain" description="Zn(2)-C6 fungal-type" evidence="5">
    <location>
        <begin position="31"/>
        <end position="61"/>
    </location>
</feature>
<evidence type="ECO:0000256" key="2">
    <source>
        <dbReference type="ARBA" id="ARBA00022723"/>
    </source>
</evidence>
<keyword evidence="7" id="KW-1185">Reference proteome</keyword>
<name>A0A8E2ES04_9PEZI</name>
<feature type="region of interest" description="Disordered" evidence="4">
    <location>
        <begin position="110"/>
        <end position="153"/>
    </location>
</feature>
<dbReference type="Gene3D" id="4.10.240.10">
    <property type="entry name" value="Zn(2)-C6 fungal-type DNA-binding domain"/>
    <property type="match status" value="1"/>
</dbReference>
<dbReference type="SMART" id="SM00906">
    <property type="entry name" value="Fungal_trans"/>
    <property type="match status" value="1"/>
</dbReference>
<dbReference type="CDD" id="cd00067">
    <property type="entry name" value="GAL4"/>
    <property type="match status" value="1"/>
</dbReference>
<dbReference type="PANTHER" id="PTHR31001:SF77">
    <property type="entry name" value="TRANSCRIPTION FACTOR, PUTATIVE (AFU_ORTHOLOGUE AFUA_3G12940)-RELATED"/>
    <property type="match status" value="1"/>
</dbReference>
<keyword evidence="2" id="KW-0479">Metal-binding</keyword>
<dbReference type="SMART" id="SM00066">
    <property type="entry name" value="GAL4"/>
    <property type="match status" value="1"/>
</dbReference>
<dbReference type="InterPro" id="IPR036864">
    <property type="entry name" value="Zn2-C6_fun-type_DNA-bd_sf"/>
</dbReference>
<dbReference type="AlphaFoldDB" id="A0A8E2ES04"/>
<dbReference type="GO" id="GO:0006351">
    <property type="term" value="P:DNA-templated transcription"/>
    <property type="evidence" value="ECO:0007669"/>
    <property type="project" value="InterPro"/>
</dbReference>
<evidence type="ECO:0000256" key="3">
    <source>
        <dbReference type="ARBA" id="ARBA00023242"/>
    </source>
</evidence>
<sequence length="758" mass="84888">MAEPERFTPPTLGSISSGKQQSAGRQRTIASCLTCRRRKVRCDHGHPTCGACLRGNHVCTYASDQGSAHHPSPLLSSRVTKTSPPGATKLSRNADVQSRLDRLETLLEQAVGAQKPEHRPSTNAPNDRQSGHEYESELTPSSGSGSSLGAGISSDGHDGTLLLEDGQSQFVSSLHWALLADEIQDIKALLGDRSEQDSAERLRRPATHALGALFALESGTRGINLSSFLPESQAHCESLLNIFFSNVDPMTRIFHHPTLLRRFDSHVREANPIAFAIFFSAINSLKSSTVKEMFNAKKDVLLEKFQQGLEVSLARDNFLTTSSLEVLQGFLLWLTCITKEDDMGKAWTLLGLAIRIALNQGLHRDPALFPVGSMDVVTIELRRRLWHQICHLEFRAAECKGQEPTVADDDFTTLMPRNVNDEDLVEGASPSPDIYDDTKFTDMTFQLVRFNGMRCLRRIVQSTYRLERRILGSGLRGTSAPDPVQELQLIYKEMQLMVEEMLEENRLKYLRYCSLDVPLQRLCLGLASLLEWRSWVLFWLRIPRAYREAVFSTDIRKMIFEKSVNLIETINGATADADAERFRWHIGGHAAFQAIMHVLSELRNPDFETPDRLRALRALQISRRLKENVSSKAWLVVKSMIDKVISDHFASQLSRPNCAYPPSISAPIHEELDCPPNKPMELPSEVPVTDMGPSLYVEESPLYPTQSPTGISDPFGQIDFGQMNLNSIAGMDMQDVSMDLNWGFWGDPVDLDPVEYTI</sequence>
<organism evidence="6 7">
    <name type="scientific">Glonium stellatum</name>
    <dbReference type="NCBI Taxonomy" id="574774"/>
    <lineage>
        <taxon>Eukaryota</taxon>
        <taxon>Fungi</taxon>
        <taxon>Dikarya</taxon>
        <taxon>Ascomycota</taxon>
        <taxon>Pezizomycotina</taxon>
        <taxon>Dothideomycetes</taxon>
        <taxon>Pleosporomycetidae</taxon>
        <taxon>Gloniales</taxon>
        <taxon>Gloniaceae</taxon>
        <taxon>Glonium</taxon>
    </lineage>
</organism>
<dbReference type="GO" id="GO:0008270">
    <property type="term" value="F:zinc ion binding"/>
    <property type="evidence" value="ECO:0007669"/>
    <property type="project" value="InterPro"/>
</dbReference>
<dbReference type="GO" id="GO:0000981">
    <property type="term" value="F:DNA-binding transcription factor activity, RNA polymerase II-specific"/>
    <property type="evidence" value="ECO:0007669"/>
    <property type="project" value="InterPro"/>
</dbReference>
<dbReference type="PROSITE" id="PS50048">
    <property type="entry name" value="ZN2_CY6_FUNGAL_2"/>
    <property type="match status" value="1"/>
</dbReference>
<comment type="subcellular location">
    <subcellularLocation>
        <location evidence="1">Nucleus</location>
    </subcellularLocation>
</comment>
<feature type="region of interest" description="Disordered" evidence="4">
    <location>
        <begin position="1"/>
        <end position="23"/>
    </location>
</feature>
<protein>
    <recommendedName>
        <fullName evidence="5">Zn(2)-C6 fungal-type domain-containing protein</fullName>
    </recommendedName>
</protein>
<evidence type="ECO:0000313" key="6">
    <source>
        <dbReference type="EMBL" id="OCL03759.1"/>
    </source>
</evidence>
<feature type="compositionally biased region" description="Low complexity" evidence="4">
    <location>
        <begin position="141"/>
        <end position="153"/>
    </location>
</feature>
<evidence type="ECO:0000256" key="4">
    <source>
        <dbReference type="SAM" id="MobiDB-lite"/>
    </source>
</evidence>
<evidence type="ECO:0000256" key="1">
    <source>
        <dbReference type="ARBA" id="ARBA00004123"/>
    </source>
</evidence>
<dbReference type="InterPro" id="IPR050613">
    <property type="entry name" value="Sec_Metabolite_Reg"/>
</dbReference>
<proteinExistence type="predicted"/>
<dbReference type="InterPro" id="IPR001138">
    <property type="entry name" value="Zn2Cys6_DnaBD"/>
</dbReference>
<feature type="compositionally biased region" description="Polar residues" evidence="4">
    <location>
        <begin position="11"/>
        <end position="23"/>
    </location>
</feature>
<feature type="region of interest" description="Disordered" evidence="4">
    <location>
        <begin position="63"/>
        <end position="97"/>
    </location>
</feature>
<gene>
    <name evidence="6" type="ORF">AOQ84DRAFT_381310</name>
</gene>
<dbReference type="CDD" id="cd12148">
    <property type="entry name" value="fungal_TF_MHR"/>
    <property type="match status" value="1"/>
</dbReference>
<dbReference type="InterPro" id="IPR007219">
    <property type="entry name" value="XnlR_reg_dom"/>
</dbReference>
<dbReference type="OrthoDB" id="424974at2759"/>
<dbReference type="EMBL" id="KV750691">
    <property type="protein sequence ID" value="OCL03759.1"/>
    <property type="molecule type" value="Genomic_DNA"/>
</dbReference>